<dbReference type="GO" id="GO:0007029">
    <property type="term" value="P:endoplasmic reticulum organization"/>
    <property type="evidence" value="ECO:0007669"/>
    <property type="project" value="TreeGrafter"/>
</dbReference>
<dbReference type="GO" id="GO:0005198">
    <property type="term" value="F:structural molecule activity"/>
    <property type="evidence" value="ECO:0007669"/>
    <property type="project" value="TreeGrafter"/>
</dbReference>
<keyword evidence="12" id="KW-1185">Reference proteome</keyword>
<accession>M1VGV3</accession>
<dbReference type="InterPro" id="IPR040251">
    <property type="entry name" value="SEC31-like"/>
</dbReference>
<feature type="compositionally biased region" description="Low complexity" evidence="10">
    <location>
        <begin position="711"/>
        <end position="731"/>
    </location>
</feature>
<keyword evidence="3" id="KW-0813">Transport</keyword>
<dbReference type="GO" id="GO:0015031">
    <property type="term" value="P:protein transport"/>
    <property type="evidence" value="ECO:0007669"/>
    <property type="project" value="UniProtKB-KW"/>
</dbReference>
<feature type="region of interest" description="Disordered" evidence="10">
    <location>
        <begin position="646"/>
        <end position="731"/>
    </location>
</feature>
<feature type="repeat" description="WD" evidence="9">
    <location>
        <begin position="171"/>
        <end position="213"/>
    </location>
</feature>
<dbReference type="InterPro" id="IPR001680">
    <property type="entry name" value="WD40_rpt"/>
</dbReference>
<comment type="similarity">
    <text evidence="2">Belongs to the WD repeat SEC31 family.</text>
</comment>
<keyword evidence="4 9" id="KW-0853">WD repeat</keyword>
<dbReference type="PROSITE" id="PS50082">
    <property type="entry name" value="WD_REPEATS_2"/>
    <property type="match status" value="2"/>
</dbReference>
<keyword evidence="7" id="KW-0931">ER-Golgi transport</keyword>
<dbReference type="SUPFAM" id="SSF50978">
    <property type="entry name" value="WD40 repeat-like"/>
    <property type="match status" value="1"/>
</dbReference>
<dbReference type="Proteomes" id="UP000007014">
    <property type="component" value="Chromosome 18"/>
</dbReference>
<feature type="region of interest" description="Disordered" evidence="10">
    <location>
        <begin position="957"/>
        <end position="1052"/>
    </location>
</feature>
<evidence type="ECO:0000313" key="11">
    <source>
        <dbReference type="EMBL" id="BAM82442.1"/>
    </source>
</evidence>
<protein>
    <submittedName>
        <fullName evidence="11">Vesicle coat complex COPII, subunit Sec31</fullName>
    </submittedName>
</protein>
<keyword evidence="5" id="KW-0677">Repeat</keyword>
<keyword evidence="8" id="KW-0653">Protein transport</keyword>
<evidence type="ECO:0000256" key="9">
    <source>
        <dbReference type="PROSITE-ProRule" id="PRU00221"/>
    </source>
</evidence>
<dbReference type="GO" id="GO:0090110">
    <property type="term" value="P:COPII-coated vesicle cargo loading"/>
    <property type="evidence" value="ECO:0007669"/>
    <property type="project" value="TreeGrafter"/>
</dbReference>
<dbReference type="Gene3D" id="1.25.40.1030">
    <property type="match status" value="1"/>
</dbReference>
<dbReference type="Gene3D" id="1.20.940.10">
    <property type="entry name" value="Functional domain of the splicing factor Prp18"/>
    <property type="match status" value="1"/>
</dbReference>
<comment type="subcellular location">
    <subcellularLocation>
        <location evidence="1">Endoplasmic reticulum</location>
    </subcellularLocation>
</comment>
<dbReference type="PANTHER" id="PTHR13923">
    <property type="entry name" value="SEC31-RELATED PROTEIN"/>
    <property type="match status" value="1"/>
</dbReference>
<dbReference type="Gramene" id="CMR203CT">
    <property type="protein sequence ID" value="CMR203CT"/>
    <property type="gene ID" value="CMR203C"/>
</dbReference>
<evidence type="ECO:0000256" key="4">
    <source>
        <dbReference type="ARBA" id="ARBA00022574"/>
    </source>
</evidence>
<dbReference type="OMA" id="WLERPCG"/>
<dbReference type="GO" id="GO:0070971">
    <property type="term" value="C:endoplasmic reticulum exit site"/>
    <property type="evidence" value="ECO:0007669"/>
    <property type="project" value="TreeGrafter"/>
</dbReference>
<dbReference type="SMART" id="SM00320">
    <property type="entry name" value="WD40"/>
    <property type="match status" value="6"/>
</dbReference>
<feature type="compositionally biased region" description="Polar residues" evidence="10">
    <location>
        <begin position="990"/>
        <end position="1000"/>
    </location>
</feature>
<evidence type="ECO:0000256" key="1">
    <source>
        <dbReference type="ARBA" id="ARBA00004240"/>
    </source>
</evidence>
<name>M1VGV3_CYAM1</name>
<dbReference type="EMBL" id="AP006500">
    <property type="protein sequence ID" value="BAM82442.1"/>
    <property type="molecule type" value="Genomic_DNA"/>
</dbReference>
<dbReference type="eggNOG" id="KOG0307">
    <property type="taxonomic scope" value="Eukaryota"/>
</dbReference>
<feature type="repeat" description="WD" evidence="9">
    <location>
        <begin position="327"/>
        <end position="360"/>
    </location>
</feature>
<dbReference type="GeneID" id="16996700"/>
<dbReference type="HOGENOM" id="CLU_261033_0_0_1"/>
<dbReference type="InterPro" id="IPR036322">
    <property type="entry name" value="WD40_repeat_dom_sf"/>
</dbReference>
<keyword evidence="6" id="KW-0256">Endoplasmic reticulum</keyword>
<dbReference type="Gene3D" id="2.130.10.10">
    <property type="entry name" value="YVTN repeat-like/Quinoprotein amine dehydrogenase"/>
    <property type="match status" value="1"/>
</dbReference>
<evidence type="ECO:0000256" key="3">
    <source>
        <dbReference type="ARBA" id="ARBA00022448"/>
    </source>
</evidence>
<dbReference type="PANTHER" id="PTHR13923:SF11">
    <property type="entry name" value="SECRETORY 31, ISOFORM D"/>
    <property type="match status" value="1"/>
</dbReference>
<gene>
    <name evidence="11" type="ORF">CYME_CMR203C</name>
</gene>
<sequence length="1307" mass="136942">MGILGEVHRLGVAAWAPSESLCGSWLAVAGLADPGARCRAQLEVYDVLGGAAAQRAITSVKSQDGSELRARGIFETSEGDGNDAFRSLGAAAGFAALRRVGGCELSIGVRQLAWGAAGRGAYSSKGLCAAGLDNGTVQLWDVEALEAPESNASTALVFGQSTQQQQQQQQQQQHHGPVTALDFNPFVPTLLASGGPENLVLIWDLNEPRTPAVHATASNETDATGAAPGVQTAALLGAPSQVGCLQWNNRVQHILAAGLGNGNTVIWDLKQQRPVLGFSDPTARTRVSALAWNPEVATQIAVASDDDRNDVVKVWDLRNVHAPLRELHGHQRGVTALSWCRQDPALVLSAGKDGRVLCWNPLVGTASVDADVVFELPLSANWSFALQWSPAIPGLFFTCDLGGLVTVFSTADRVMAGAGAQSYAGSRDQQLAPTDRLLRESFGNAVFEGQQYAGVDPAADGYQTSQLSVLNYAPKWMRPPCRAVFGFGAQLAYVVEQPPAGFVLQLEYALEDLGYVAEQAIRLVQPGYDLYQHCVERAERASSADDAQVWRTLAALFVYDSRRALVEVLCGPNLVPSTPQMLEANAHIVGLAASVPPLQLHRVAPVLTEAQVAEAEAAAAVAQGSVVDAASAAAAAVAAAQLQHLSPARAQTRDWTKAETTPVPAPWDASAPWEQTPHQDTGTESVLDAPSSGAAAATEHDTSAAWPASNESGWSTAGAGAGAASPEHANAAAEQTSLRALLIRGQLSTAAERCFEQGQEAEALLLASCAGPVTWTRTLSASIHRAGIQDATTKAILSSLVLGRFDELISHASDTDWRDLLALLLLQGTYADIVTGCTRLAERLHSHDTTAALVCALCAGDVPLATRLWMEAGFRGYELLERMLILRQALGFGAPSGAATAVPLAAEALQVVEQIATALVERGAVQLASAFLQELGVDGELTDRVKQFLGYAASGFDKQSRQPGASQRPVWTAAMQAAPHMSSAAKPPQLTFTSTTSGYPNANDALRSGTLSAAPAPAPAPAPGGVGASIRSGGTRPAANGYLPPATAPMTAPPVDTRARLPAVATSAAATAATDLSSAHWKSSETHATWMKQLDAAPVQTAYERSAGVSSAAWLPNKHPPGTSASATWHTAGDTAGAEARQAVHAVAAGPPTLTSKALAGNTSQADRLNAVSSPATSASGSVDRAGDVSVLAVDVAGMPAVPRQVALTLQRIYDECAKRAISSIERKKIQDIDRKLGVLLTRLKRGEITGDALAKLHRLCQELEQHRLNEANVIHTELTREHYDGNSIWIMALKRLLEVAARVGIA</sequence>
<evidence type="ECO:0000256" key="2">
    <source>
        <dbReference type="ARBA" id="ARBA00009358"/>
    </source>
</evidence>
<evidence type="ECO:0000256" key="7">
    <source>
        <dbReference type="ARBA" id="ARBA00022892"/>
    </source>
</evidence>
<dbReference type="RefSeq" id="XP_005538478.1">
    <property type="nucleotide sequence ID" value="XM_005538421.1"/>
</dbReference>
<proteinExistence type="inferred from homology"/>
<evidence type="ECO:0000256" key="8">
    <source>
        <dbReference type="ARBA" id="ARBA00022927"/>
    </source>
</evidence>
<reference evidence="11 12" key="1">
    <citation type="journal article" date="2004" name="Nature">
        <title>Genome sequence of the ultrasmall unicellular red alga Cyanidioschyzon merolae 10D.</title>
        <authorList>
            <person name="Matsuzaki M."/>
            <person name="Misumi O."/>
            <person name="Shin-i T."/>
            <person name="Maruyama S."/>
            <person name="Takahara M."/>
            <person name="Miyagishima S."/>
            <person name="Mori T."/>
            <person name="Nishida K."/>
            <person name="Yagisawa F."/>
            <person name="Nishida K."/>
            <person name="Yoshida Y."/>
            <person name="Nishimura Y."/>
            <person name="Nakao S."/>
            <person name="Kobayashi T."/>
            <person name="Momoyama Y."/>
            <person name="Higashiyama T."/>
            <person name="Minoda A."/>
            <person name="Sano M."/>
            <person name="Nomoto H."/>
            <person name="Oishi K."/>
            <person name="Hayashi H."/>
            <person name="Ohta F."/>
            <person name="Nishizaka S."/>
            <person name="Haga S."/>
            <person name="Miura S."/>
            <person name="Morishita T."/>
            <person name="Kabeya Y."/>
            <person name="Terasawa K."/>
            <person name="Suzuki Y."/>
            <person name="Ishii Y."/>
            <person name="Asakawa S."/>
            <person name="Takano H."/>
            <person name="Ohta N."/>
            <person name="Kuroiwa H."/>
            <person name="Tanaka K."/>
            <person name="Shimizu N."/>
            <person name="Sugano S."/>
            <person name="Sato N."/>
            <person name="Nozaki H."/>
            <person name="Ogasawara N."/>
            <person name="Kohara Y."/>
            <person name="Kuroiwa T."/>
        </authorList>
    </citation>
    <scope>NUCLEOTIDE SEQUENCE [LARGE SCALE GENOMIC DNA]</scope>
    <source>
        <strain evidence="11 12">10D</strain>
    </source>
</reference>
<evidence type="ECO:0000256" key="10">
    <source>
        <dbReference type="SAM" id="MobiDB-lite"/>
    </source>
</evidence>
<dbReference type="KEGG" id="cme:CYME_CMR203C"/>
<evidence type="ECO:0000256" key="5">
    <source>
        <dbReference type="ARBA" id="ARBA00022737"/>
    </source>
</evidence>
<dbReference type="OrthoDB" id="542917at2759"/>
<dbReference type="STRING" id="280699.M1VGV3"/>
<evidence type="ECO:0000313" key="12">
    <source>
        <dbReference type="Proteomes" id="UP000007014"/>
    </source>
</evidence>
<evidence type="ECO:0000256" key="6">
    <source>
        <dbReference type="ARBA" id="ARBA00022824"/>
    </source>
</evidence>
<dbReference type="InterPro" id="IPR015943">
    <property type="entry name" value="WD40/YVTN_repeat-like_dom_sf"/>
</dbReference>
<dbReference type="GO" id="GO:0030127">
    <property type="term" value="C:COPII vesicle coat"/>
    <property type="evidence" value="ECO:0007669"/>
    <property type="project" value="TreeGrafter"/>
</dbReference>
<dbReference type="PROSITE" id="PS50294">
    <property type="entry name" value="WD_REPEATS_REGION"/>
    <property type="match status" value="1"/>
</dbReference>
<reference evidence="11 12" key="2">
    <citation type="journal article" date="2007" name="BMC Biol.">
        <title>A 100%-complete sequence reveals unusually simple genomic features in the hot-spring red alga Cyanidioschyzon merolae.</title>
        <authorList>
            <person name="Nozaki H."/>
            <person name="Takano H."/>
            <person name="Misumi O."/>
            <person name="Terasawa K."/>
            <person name="Matsuzaki M."/>
            <person name="Maruyama S."/>
            <person name="Nishida K."/>
            <person name="Yagisawa F."/>
            <person name="Yoshida Y."/>
            <person name="Fujiwara T."/>
            <person name="Takio S."/>
            <person name="Tamura K."/>
            <person name="Chung S.J."/>
            <person name="Nakamura S."/>
            <person name="Kuroiwa H."/>
            <person name="Tanaka K."/>
            <person name="Sato N."/>
            <person name="Kuroiwa T."/>
        </authorList>
    </citation>
    <scope>NUCLEOTIDE SEQUENCE [LARGE SCALE GENOMIC DNA]</scope>
    <source>
        <strain evidence="11 12">10D</strain>
    </source>
</reference>
<organism evidence="11 12">
    <name type="scientific">Cyanidioschyzon merolae (strain NIES-3377 / 10D)</name>
    <name type="common">Unicellular red alga</name>
    <dbReference type="NCBI Taxonomy" id="280699"/>
    <lineage>
        <taxon>Eukaryota</taxon>
        <taxon>Rhodophyta</taxon>
        <taxon>Bangiophyceae</taxon>
        <taxon>Cyanidiales</taxon>
        <taxon>Cyanidiaceae</taxon>
        <taxon>Cyanidioschyzon</taxon>
    </lineage>
</organism>
<dbReference type="Pfam" id="PF00400">
    <property type="entry name" value="WD40"/>
    <property type="match status" value="2"/>
</dbReference>